<evidence type="ECO:0000256" key="2">
    <source>
        <dbReference type="SAM" id="SignalP"/>
    </source>
</evidence>
<name>A0A917I9N2_9HYPH</name>
<feature type="compositionally biased region" description="Pro residues" evidence="1">
    <location>
        <begin position="150"/>
        <end position="167"/>
    </location>
</feature>
<dbReference type="Proteomes" id="UP000603912">
    <property type="component" value="Unassembled WGS sequence"/>
</dbReference>
<protein>
    <submittedName>
        <fullName evidence="3">Uncharacterized protein</fullName>
    </submittedName>
</protein>
<feature type="chain" id="PRO_5037725160" evidence="2">
    <location>
        <begin position="24"/>
        <end position="286"/>
    </location>
</feature>
<dbReference type="EMBL" id="BMES01000002">
    <property type="protein sequence ID" value="GGH23045.1"/>
    <property type="molecule type" value="Genomic_DNA"/>
</dbReference>
<organism evidence="3 4">
    <name type="scientific">Alsobacter metallidurans</name>
    <dbReference type="NCBI Taxonomy" id="340221"/>
    <lineage>
        <taxon>Bacteria</taxon>
        <taxon>Pseudomonadati</taxon>
        <taxon>Pseudomonadota</taxon>
        <taxon>Alphaproteobacteria</taxon>
        <taxon>Hyphomicrobiales</taxon>
        <taxon>Alsobacteraceae</taxon>
        <taxon>Alsobacter</taxon>
    </lineage>
</organism>
<comment type="caution">
    <text evidence="3">The sequence shown here is derived from an EMBL/GenBank/DDBJ whole genome shotgun (WGS) entry which is preliminary data.</text>
</comment>
<proteinExistence type="predicted"/>
<evidence type="ECO:0000313" key="4">
    <source>
        <dbReference type="Proteomes" id="UP000603912"/>
    </source>
</evidence>
<accession>A0A917I9N2</accession>
<keyword evidence="4" id="KW-1185">Reference proteome</keyword>
<evidence type="ECO:0000256" key="1">
    <source>
        <dbReference type="SAM" id="MobiDB-lite"/>
    </source>
</evidence>
<dbReference type="SUPFAM" id="SSF53850">
    <property type="entry name" value="Periplasmic binding protein-like II"/>
    <property type="match status" value="1"/>
</dbReference>
<dbReference type="AlphaFoldDB" id="A0A917I9N2"/>
<reference evidence="3" key="2">
    <citation type="submission" date="2020-09" db="EMBL/GenBank/DDBJ databases">
        <authorList>
            <person name="Sun Q."/>
            <person name="Zhou Y."/>
        </authorList>
    </citation>
    <scope>NUCLEOTIDE SEQUENCE</scope>
    <source>
        <strain evidence="3">CGMCC 1.12214</strain>
    </source>
</reference>
<feature type="signal peptide" evidence="2">
    <location>
        <begin position="1"/>
        <end position="23"/>
    </location>
</feature>
<feature type="region of interest" description="Disordered" evidence="1">
    <location>
        <begin position="120"/>
        <end position="183"/>
    </location>
</feature>
<keyword evidence="2" id="KW-0732">Signal</keyword>
<evidence type="ECO:0000313" key="3">
    <source>
        <dbReference type="EMBL" id="GGH23045.1"/>
    </source>
</evidence>
<gene>
    <name evidence="3" type="ORF">GCM10007036_28520</name>
</gene>
<reference evidence="3" key="1">
    <citation type="journal article" date="2014" name="Int. J. Syst. Evol. Microbiol.">
        <title>Complete genome sequence of Corynebacterium casei LMG S-19264T (=DSM 44701T), isolated from a smear-ripened cheese.</title>
        <authorList>
            <consortium name="US DOE Joint Genome Institute (JGI-PGF)"/>
            <person name="Walter F."/>
            <person name="Albersmeier A."/>
            <person name="Kalinowski J."/>
            <person name="Ruckert C."/>
        </authorList>
    </citation>
    <scope>NUCLEOTIDE SEQUENCE</scope>
    <source>
        <strain evidence="3">CGMCC 1.12214</strain>
    </source>
</reference>
<feature type="region of interest" description="Disordered" evidence="1">
    <location>
        <begin position="46"/>
        <end position="107"/>
    </location>
</feature>
<sequence length="286" mass="29462">MKANAIFLCATAALALASYPTFAQTVFPPPQGGVCDAACRAGLGLDPAAAPDPDGSGGLGVAPPPPTPTGTKQKPAPRRKPVAAREARPRQSRPIDPSKAAEQVAPDPVFEDAAPIAQEPRIPAQPLAPSRPRLQPAPPKAPAPRRVAEPPRPPEPPRAPAAVPAPPTITSSTHPKVTPAETGVEAGGPLAAYVLVRSDVAGLAQLQGRRIGVTPLGDRAAQHADAALRSAHLEGMTQPVSDADAMKRLIGGDLEAVVVDIDRPPDGLSDLPVERYRMIPIFAPGL</sequence>